<accession>A0A5N0TD27</accession>
<dbReference type="EC" id="1.-.-.-" evidence="3"/>
<name>A0A5N0TD27_9MICO</name>
<dbReference type="RefSeq" id="WP_150894703.1">
    <property type="nucleotide sequence ID" value="NZ_VYUY01000018.1"/>
</dbReference>
<dbReference type="Gene3D" id="2.30.110.10">
    <property type="entry name" value="Electron Transport, Fmn-binding Protein, Chain A"/>
    <property type="match status" value="1"/>
</dbReference>
<keyword evidence="1 3" id="KW-0560">Oxidoreductase</keyword>
<dbReference type="InterPro" id="IPR052019">
    <property type="entry name" value="F420H2_bilvrd_red/Heme_oxyg"/>
</dbReference>
<evidence type="ECO:0000313" key="3">
    <source>
        <dbReference type="EMBL" id="KAA9131199.1"/>
    </source>
</evidence>
<sequence length="125" mass="13895">MDTDVAALAEHEYVLLTTFRRTGEPVGTPVWVVRDGERLIVTTGADSGKVKRLRHTPRVTLTPCDMRGRVKADAVPVEATAVIDDSAVTRERLDAALRAKYGMKYRMIRMTQRRGADSVALVITR</sequence>
<comment type="caution">
    <text evidence="3">The sequence shown here is derived from an EMBL/GenBank/DDBJ whole genome shotgun (WGS) entry which is preliminary data.</text>
</comment>
<dbReference type="NCBIfam" id="TIGR03666">
    <property type="entry name" value="Rv2061_F420"/>
    <property type="match status" value="1"/>
</dbReference>
<organism evidence="3 4">
    <name type="scientific">Microbacterium caowuchunii</name>
    <dbReference type="NCBI Taxonomy" id="2614638"/>
    <lineage>
        <taxon>Bacteria</taxon>
        <taxon>Bacillati</taxon>
        <taxon>Actinomycetota</taxon>
        <taxon>Actinomycetes</taxon>
        <taxon>Micrococcales</taxon>
        <taxon>Microbacteriaceae</taxon>
        <taxon>Microbacterium</taxon>
    </lineage>
</organism>
<keyword evidence="4" id="KW-1185">Reference proteome</keyword>
<dbReference type="Proteomes" id="UP000326838">
    <property type="component" value="Unassembled WGS sequence"/>
</dbReference>
<proteinExistence type="predicted"/>
<dbReference type="InterPro" id="IPR011576">
    <property type="entry name" value="Pyridox_Oxase_N"/>
</dbReference>
<dbReference type="PANTHER" id="PTHR35176:SF11">
    <property type="entry name" value="PYRIDOXAMINE 5'-PHOSPHATE OXIDASE FAMILY PROTEIN"/>
    <property type="match status" value="1"/>
</dbReference>
<dbReference type="SUPFAM" id="SSF50475">
    <property type="entry name" value="FMN-binding split barrel"/>
    <property type="match status" value="1"/>
</dbReference>
<dbReference type="GO" id="GO:0070967">
    <property type="term" value="F:coenzyme F420 binding"/>
    <property type="evidence" value="ECO:0007669"/>
    <property type="project" value="TreeGrafter"/>
</dbReference>
<dbReference type="AlphaFoldDB" id="A0A5N0TD27"/>
<dbReference type="GO" id="GO:0005829">
    <property type="term" value="C:cytosol"/>
    <property type="evidence" value="ECO:0007669"/>
    <property type="project" value="TreeGrafter"/>
</dbReference>
<dbReference type="PANTHER" id="PTHR35176">
    <property type="entry name" value="HEME OXYGENASE HI_0854-RELATED"/>
    <property type="match status" value="1"/>
</dbReference>
<evidence type="ECO:0000259" key="2">
    <source>
        <dbReference type="Pfam" id="PF01243"/>
    </source>
</evidence>
<protein>
    <submittedName>
        <fullName evidence="3">PPOX class F420-dependent oxidoreductase</fullName>
        <ecNumber evidence="3">1.-.-.-</ecNumber>
    </submittedName>
</protein>
<dbReference type="Pfam" id="PF01243">
    <property type="entry name" value="PNPOx_N"/>
    <property type="match status" value="1"/>
</dbReference>
<dbReference type="InterPro" id="IPR019965">
    <property type="entry name" value="PPOX_F420-dep_Rv2061_put"/>
</dbReference>
<reference evidence="4" key="1">
    <citation type="submission" date="2019-09" db="EMBL/GenBank/DDBJ databases">
        <title>Mumia zhuanghuii sp. nov. isolated from the intestinal contents of plateau pika (Ochotona curzoniae) in the Qinghai-Tibet plateau of China.</title>
        <authorList>
            <person name="Tian Z."/>
        </authorList>
    </citation>
    <scope>NUCLEOTIDE SEQUENCE [LARGE SCALE GENOMIC DNA]</scope>
    <source>
        <strain evidence="4">L-033</strain>
    </source>
</reference>
<dbReference type="GO" id="GO:0016627">
    <property type="term" value="F:oxidoreductase activity, acting on the CH-CH group of donors"/>
    <property type="evidence" value="ECO:0007669"/>
    <property type="project" value="TreeGrafter"/>
</dbReference>
<evidence type="ECO:0000313" key="4">
    <source>
        <dbReference type="Proteomes" id="UP000326838"/>
    </source>
</evidence>
<dbReference type="EMBL" id="VYUY01000018">
    <property type="protein sequence ID" value="KAA9131199.1"/>
    <property type="molecule type" value="Genomic_DNA"/>
</dbReference>
<evidence type="ECO:0000256" key="1">
    <source>
        <dbReference type="ARBA" id="ARBA00023002"/>
    </source>
</evidence>
<feature type="domain" description="Pyridoxamine 5'-phosphate oxidase N-terminal" evidence="2">
    <location>
        <begin position="6"/>
        <end position="123"/>
    </location>
</feature>
<dbReference type="InterPro" id="IPR012349">
    <property type="entry name" value="Split_barrel_FMN-bd"/>
</dbReference>
<gene>
    <name evidence="3" type="ORF">F6B40_12980</name>
</gene>